<feature type="region of interest" description="Disordered" evidence="1">
    <location>
        <begin position="426"/>
        <end position="457"/>
    </location>
</feature>
<dbReference type="Proteomes" id="UP000015101">
    <property type="component" value="Unassembled WGS sequence"/>
</dbReference>
<feature type="region of interest" description="Disordered" evidence="1">
    <location>
        <begin position="380"/>
        <end position="414"/>
    </location>
</feature>
<feature type="compositionally biased region" description="Basic and acidic residues" evidence="1">
    <location>
        <begin position="1066"/>
        <end position="1083"/>
    </location>
</feature>
<feature type="region of interest" description="Disordered" evidence="1">
    <location>
        <begin position="61"/>
        <end position="123"/>
    </location>
</feature>
<feature type="compositionally biased region" description="Low complexity" evidence="1">
    <location>
        <begin position="73"/>
        <end position="109"/>
    </location>
</feature>
<accession>T1FPV5</accession>
<proteinExistence type="predicted"/>
<evidence type="ECO:0000313" key="2">
    <source>
        <dbReference type="EMBL" id="ESO06301.1"/>
    </source>
</evidence>
<organism evidence="3 4">
    <name type="scientific">Helobdella robusta</name>
    <name type="common">Californian leech</name>
    <dbReference type="NCBI Taxonomy" id="6412"/>
    <lineage>
        <taxon>Eukaryota</taxon>
        <taxon>Metazoa</taxon>
        <taxon>Spiralia</taxon>
        <taxon>Lophotrochozoa</taxon>
        <taxon>Annelida</taxon>
        <taxon>Clitellata</taxon>
        <taxon>Hirudinea</taxon>
        <taxon>Rhynchobdellida</taxon>
        <taxon>Glossiphoniidae</taxon>
        <taxon>Helobdella</taxon>
    </lineage>
</organism>
<feature type="compositionally biased region" description="Low complexity" evidence="1">
    <location>
        <begin position="1165"/>
        <end position="1180"/>
    </location>
</feature>
<dbReference type="RefSeq" id="XP_009015669.1">
    <property type="nucleotide sequence ID" value="XM_009017421.1"/>
</dbReference>
<feature type="compositionally biased region" description="Polar residues" evidence="1">
    <location>
        <begin position="426"/>
        <end position="454"/>
    </location>
</feature>
<reference evidence="2 4" key="2">
    <citation type="journal article" date="2013" name="Nature">
        <title>Insights into bilaterian evolution from three spiralian genomes.</title>
        <authorList>
            <person name="Simakov O."/>
            <person name="Marletaz F."/>
            <person name="Cho S.J."/>
            <person name="Edsinger-Gonzales E."/>
            <person name="Havlak P."/>
            <person name="Hellsten U."/>
            <person name="Kuo D.H."/>
            <person name="Larsson T."/>
            <person name="Lv J."/>
            <person name="Arendt D."/>
            <person name="Savage R."/>
            <person name="Osoegawa K."/>
            <person name="de Jong P."/>
            <person name="Grimwood J."/>
            <person name="Chapman J.A."/>
            <person name="Shapiro H."/>
            <person name="Aerts A."/>
            <person name="Otillar R.P."/>
            <person name="Terry A.Y."/>
            <person name="Boore J.L."/>
            <person name="Grigoriev I.V."/>
            <person name="Lindberg D.R."/>
            <person name="Seaver E.C."/>
            <person name="Weisblat D.A."/>
            <person name="Putnam N.H."/>
            <person name="Rokhsar D.S."/>
        </authorList>
    </citation>
    <scope>NUCLEOTIDE SEQUENCE</scope>
</reference>
<dbReference type="HOGENOM" id="CLU_259460_0_0_1"/>
<dbReference type="InParanoid" id="T1FPV5"/>
<evidence type="ECO:0000313" key="3">
    <source>
        <dbReference type="EnsemblMetazoa" id="HelroP188321"/>
    </source>
</evidence>
<keyword evidence="4" id="KW-1185">Reference proteome</keyword>
<feature type="compositionally biased region" description="Polar residues" evidence="1">
    <location>
        <begin position="111"/>
        <end position="121"/>
    </location>
</feature>
<feature type="compositionally biased region" description="Polar residues" evidence="1">
    <location>
        <begin position="1189"/>
        <end position="1215"/>
    </location>
</feature>
<feature type="compositionally biased region" description="Low complexity" evidence="1">
    <location>
        <begin position="181"/>
        <end position="192"/>
    </location>
</feature>
<feature type="region of interest" description="Disordered" evidence="1">
    <location>
        <begin position="1"/>
        <end position="25"/>
    </location>
</feature>
<dbReference type="CTD" id="20210852"/>
<dbReference type="GeneID" id="20210852"/>
<reference evidence="4" key="1">
    <citation type="submission" date="2012-12" db="EMBL/GenBank/DDBJ databases">
        <authorList>
            <person name="Hellsten U."/>
            <person name="Grimwood J."/>
            <person name="Chapman J.A."/>
            <person name="Shapiro H."/>
            <person name="Aerts A."/>
            <person name="Otillar R.P."/>
            <person name="Terry A.Y."/>
            <person name="Boore J.L."/>
            <person name="Simakov O."/>
            <person name="Marletaz F."/>
            <person name="Cho S.-J."/>
            <person name="Edsinger-Gonzales E."/>
            <person name="Havlak P."/>
            <person name="Kuo D.-H."/>
            <person name="Larsson T."/>
            <person name="Lv J."/>
            <person name="Arendt D."/>
            <person name="Savage R."/>
            <person name="Osoegawa K."/>
            <person name="de Jong P."/>
            <person name="Lindberg D.R."/>
            <person name="Seaver E.C."/>
            <person name="Weisblat D.A."/>
            <person name="Putnam N.H."/>
            <person name="Grigoriev I.V."/>
            <person name="Rokhsar D.S."/>
        </authorList>
    </citation>
    <scope>NUCLEOTIDE SEQUENCE</scope>
</reference>
<dbReference type="EMBL" id="KB096324">
    <property type="protein sequence ID" value="ESO06301.1"/>
    <property type="molecule type" value="Genomic_DNA"/>
</dbReference>
<feature type="region of interest" description="Disordered" evidence="1">
    <location>
        <begin position="925"/>
        <end position="964"/>
    </location>
</feature>
<feature type="compositionally biased region" description="Polar residues" evidence="1">
    <location>
        <begin position="940"/>
        <end position="964"/>
    </location>
</feature>
<feature type="compositionally biased region" description="Pro residues" evidence="1">
    <location>
        <begin position="1129"/>
        <end position="1141"/>
    </location>
</feature>
<dbReference type="EnsemblMetazoa" id="HelroT188321">
    <property type="protein sequence ID" value="HelroP188321"/>
    <property type="gene ID" value="HelroG188321"/>
</dbReference>
<feature type="compositionally biased region" description="Low complexity" evidence="1">
    <location>
        <begin position="380"/>
        <end position="407"/>
    </location>
</feature>
<reference evidence="3" key="3">
    <citation type="submission" date="2015-06" db="UniProtKB">
        <authorList>
            <consortium name="EnsemblMetazoa"/>
        </authorList>
    </citation>
    <scope>IDENTIFICATION</scope>
</reference>
<evidence type="ECO:0000313" key="4">
    <source>
        <dbReference type="Proteomes" id="UP000015101"/>
    </source>
</evidence>
<feature type="region of interest" description="Disordered" evidence="1">
    <location>
        <begin position="1064"/>
        <end position="1083"/>
    </location>
</feature>
<protein>
    <submittedName>
        <fullName evidence="2 3">Uncharacterized protein</fullName>
    </submittedName>
</protein>
<feature type="region of interest" description="Disordered" evidence="1">
    <location>
        <begin position="1123"/>
        <end position="1215"/>
    </location>
</feature>
<sequence length="1326" mass="151314">MSSRKGSRRRFITRGQSYDDQEGNKIAGDDKMFEQQQQLTWQDQQMLQQPANLEVKQNLVHTDANGSGGNVSQQTLPVPQQQTMQQIPQQQSPQLSIQRQHLQQPHLQRNVVRSPSLNSPRTNRHQFDKYQNVMNLHAASYQHQQPMHHQPLEQARRISLNDNNQLFENNVSKSPRVIKRTLTTPGTTSHTTDASNSPSTQRKINLLQQSNRPQSRVSTSSRASVESEPSAIFQQQIISSPRLSRIQKFSTNTTDDSLLQNNSTHHKETYSHPTPNPNENKHISEKFDKTSDAQKLIQNNIAFVPQQPQMNYLGSQQSPRYTQFLPQNKTEHFIEQLDKEQNKTEHFIEQLDKEQSTSSHIQQVPYQTSYQQELFRHSFDQFQQQQHQQQHQQQPFYEQHQQNLQQQHRQHQQDLSNTIDLLKPRSTSLCDSNNFSASTPNTQNENQNDLQYSQRNDKNERFENYDRVFKSNENANNYLEGSKDESTQNNFRNISEDINEELRYNQQILSFANNKKAEKDLFNNVDDDVNTYFNILNNNNNNSNKVKLRSKEGNKHFSDESSNRSSFYDNFPYQHQLRSQENNFVENKNNISNIHVFKRPNFGVISQVVPSHMVGVYDPSKYLSLAQSMASTIPTTAATNIDQNYQNFLEPNTQNQEPQKQLDNSQTINLQKHSSNSPVSKMFFPVASSQQNQQTTDDRQLNQLLSLTSEGPWTKEKSLFARSLAAVESKRKELSWGKYESYQKPVNNSGEPSQIMLNQQAISNTSRNVKESRDSTSDNYVSASDISHINQAGTLGFKESFRDENELNFHTKNNSSLSRSYDSINKNNLAKNKNFKHIKRNDNKFQSHVEVVDDAITAYTFYNNSTYQQQQQHDVPQTCVSMKQLHLQNASPQPNYNVGAAEYSGNYKPSTSDSTTHTTKLVFKSSSILSPQPMRRAPVSSDTAAQLQHQQQTSLPFPTTTSIPLSSGEAKRKFITSMTIPENEIFLSQQVGTAAKTYNNSNRRRNHKNNLETKFSSGSLSSSSLSSSSQNKPLISETFDLKGTRANENSSEHVQKCMQHVQRSNKQHELMDEQAPKEQKPQETFIREEETTTLFTIPQLDDLTSVNNQLSIVQINNFASSQPLISPTSPQPSMFPPPTTTPQPTQQTINSISQTFHRDEEESSLDSSSSVDDSCSLDDLITAPPPEQQPTNASHQATSFLPQKQSQPVKQQTPVPLSKLKITSPEQSCNLNRDPQVTITTAKRPPPLVKQDSFNSPDSPPFHQPLPLPTDSVILHHRRHNLMQCSSFQSTSTSSGEASDQEQIMSIAVAERNRKCSRKNKTRTLV</sequence>
<feature type="compositionally biased region" description="Low complexity" evidence="1">
    <location>
        <begin position="1016"/>
        <end position="1029"/>
    </location>
</feature>
<feature type="region of interest" description="Disordered" evidence="1">
    <location>
        <begin position="997"/>
        <end position="1032"/>
    </location>
</feature>
<feature type="compositionally biased region" description="Polar residues" evidence="1">
    <location>
        <begin position="193"/>
        <end position="224"/>
    </location>
</feature>
<feature type="compositionally biased region" description="Polar residues" evidence="1">
    <location>
        <begin position="252"/>
        <end position="263"/>
    </location>
</feature>
<evidence type="ECO:0000256" key="1">
    <source>
        <dbReference type="SAM" id="MobiDB-lite"/>
    </source>
</evidence>
<gene>
    <name evidence="3" type="primary">20210852</name>
    <name evidence="2" type="ORF">HELRODRAFT_188321</name>
</gene>
<feature type="compositionally biased region" description="Basic residues" evidence="1">
    <location>
        <begin position="1"/>
        <end position="12"/>
    </location>
</feature>
<feature type="region of interest" description="Disordered" evidence="1">
    <location>
        <begin position="167"/>
        <end position="239"/>
    </location>
</feature>
<dbReference type="KEGG" id="hro:HELRODRAFT_188321"/>
<feature type="region of interest" description="Disordered" evidence="1">
    <location>
        <begin position="252"/>
        <end position="283"/>
    </location>
</feature>
<dbReference type="EMBL" id="AMQM01000598">
    <property type="status" value="NOT_ANNOTATED_CDS"/>
    <property type="molecule type" value="Genomic_DNA"/>
</dbReference>
<name>T1FPV5_HELRO</name>